<reference evidence="2 3" key="1">
    <citation type="journal article" date="2014" name="BMC Genomics">
        <title>Comparison of environmental and isolate Sulfobacillus genomes reveals diverse carbon, sulfur, nitrogen, and hydrogen metabolisms.</title>
        <authorList>
            <person name="Justice N.B."/>
            <person name="Norman A."/>
            <person name="Brown C.T."/>
            <person name="Singh A."/>
            <person name="Thomas B.C."/>
            <person name="Banfield J.F."/>
        </authorList>
    </citation>
    <scope>NUCLEOTIDE SEQUENCE [LARGE SCALE GENOMIC DNA]</scope>
    <source>
        <strain evidence="2">AMDSBA4</strain>
    </source>
</reference>
<protein>
    <recommendedName>
        <fullName evidence="1">Rhodanese domain-containing protein</fullName>
    </recommendedName>
</protein>
<organism evidence="2 3">
    <name type="scientific">Sulfobacillus benefaciens</name>
    <dbReference type="NCBI Taxonomy" id="453960"/>
    <lineage>
        <taxon>Bacteria</taxon>
        <taxon>Bacillati</taxon>
        <taxon>Bacillota</taxon>
        <taxon>Clostridia</taxon>
        <taxon>Eubacteriales</taxon>
        <taxon>Clostridiales Family XVII. Incertae Sedis</taxon>
        <taxon>Sulfobacillus</taxon>
    </lineage>
</organism>
<accession>A0A2T2X960</accession>
<proteinExistence type="predicted"/>
<evidence type="ECO:0000259" key="1">
    <source>
        <dbReference type="PROSITE" id="PS50206"/>
    </source>
</evidence>
<dbReference type="AlphaFoldDB" id="A0A2T2X960"/>
<dbReference type="PANTHER" id="PTHR43031">
    <property type="entry name" value="FAD-DEPENDENT OXIDOREDUCTASE"/>
    <property type="match status" value="1"/>
</dbReference>
<comment type="caution">
    <text evidence="2">The sequence shown here is derived from an EMBL/GenBank/DDBJ whole genome shotgun (WGS) entry which is preliminary data.</text>
</comment>
<dbReference type="SUPFAM" id="SSF52821">
    <property type="entry name" value="Rhodanese/Cell cycle control phosphatase"/>
    <property type="match status" value="1"/>
</dbReference>
<dbReference type="InterPro" id="IPR050229">
    <property type="entry name" value="GlpE_sulfurtransferase"/>
</dbReference>
<gene>
    <name evidence="2" type="ORF">C7B46_17320</name>
</gene>
<dbReference type="EMBL" id="PXYW01000070">
    <property type="protein sequence ID" value="PSR31053.1"/>
    <property type="molecule type" value="Genomic_DNA"/>
</dbReference>
<dbReference type="SMART" id="SM00450">
    <property type="entry name" value="RHOD"/>
    <property type="match status" value="1"/>
</dbReference>
<evidence type="ECO:0000313" key="2">
    <source>
        <dbReference type="EMBL" id="PSR31053.1"/>
    </source>
</evidence>
<dbReference type="PANTHER" id="PTHR43031:SF1">
    <property type="entry name" value="PYRIDINE NUCLEOTIDE-DISULPHIDE OXIDOREDUCTASE"/>
    <property type="match status" value="1"/>
</dbReference>
<evidence type="ECO:0000313" key="3">
    <source>
        <dbReference type="Proteomes" id="UP000242972"/>
    </source>
</evidence>
<dbReference type="InterPro" id="IPR036873">
    <property type="entry name" value="Rhodanese-like_dom_sf"/>
</dbReference>
<name>A0A2T2X960_9FIRM</name>
<sequence length="116" mass="13211">MLEWLIGKKRGQANSSSPTHISPQEVWDMIQSGVKVTILDVREQHEYRAGHIKGAQLIPLMHLSKRLHEVRNEHLVITVCRSGNRSAQAARLLRTHGYEVRNMRGGMLQWPGKVAK</sequence>
<dbReference type="CDD" id="cd00158">
    <property type="entry name" value="RHOD"/>
    <property type="match status" value="1"/>
</dbReference>
<dbReference type="PROSITE" id="PS50206">
    <property type="entry name" value="RHODANESE_3"/>
    <property type="match status" value="1"/>
</dbReference>
<dbReference type="Gene3D" id="3.40.250.10">
    <property type="entry name" value="Rhodanese-like domain"/>
    <property type="match status" value="1"/>
</dbReference>
<dbReference type="Pfam" id="PF00581">
    <property type="entry name" value="Rhodanese"/>
    <property type="match status" value="1"/>
</dbReference>
<dbReference type="InterPro" id="IPR001763">
    <property type="entry name" value="Rhodanese-like_dom"/>
</dbReference>
<feature type="domain" description="Rhodanese" evidence="1">
    <location>
        <begin position="32"/>
        <end position="116"/>
    </location>
</feature>
<dbReference type="Proteomes" id="UP000242972">
    <property type="component" value="Unassembled WGS sequence"/>
</dbReference>